<proteinExistence type="inferred from homology"/>
<keyword evidence="3 8" id="KW-0812">Transmembrane</keyword>
<evidence type="ECO:0008006" key="11">
    <source>
        <dbReference type="Google" id="ProtNLM"/>
    </source>
</evidence>
<dbReference type="Proteomes" id="UP000784294">
    <property type="component" value="Unassembled WGS sequence"/>
</dbReference>
<dbReference type="InterPro" id="IPR003689">
    <property type="entry name" value="ZIP"/>
</dbReference>
<dbReference type="EMBL" id="CAAALY010247846">
    <property type="protein sequence ID" value="VEL34526.1"/>
    <property type="molecule type" value="Genomic_DNA"/>
</dbReference>
<evidence type="ECO:0000256" key="5">
    <source>
        <dbReference type="ARBA" id="ARBA00023136"/>
    </source>
</evidence>
<feature type="region of interest" description="Disordered" evidence="7">
    <location>
        <begin position="83"/>
        <end position="108"/>
    </location>
</feature>
<keyword evidence="2" id="KW-0813">Transport</keyword>
<feature type="transmembrane region" description="Helical" evidence="8">
    <location>
        <begin position="53"/>
        <end position="73"/>
    </location>
</feature>
<gene>
    <name evidence="9" type="ORF">PXEA_LOCUS27966</name>
</gene>
<protein>
    <recommendedName>
        <fullName evidence="11">Zinc transporter</fullName>
    </recommendedName>
</protein>
<dbReference type="PANTHER" id="PTHR16950">
    <property type="entry name" value="ZINC TRANSPORTER SLC39A7 HISTIDINE-RICH MEMBRANE PROTEIN KE4"/>
    <property type="match status" value="1"/>
</dbReference>
<evidence type="ECO:0000256" key="7">
    <source>
        <dbReference type="SAM" id="MobiDB-lite"/>
    </source>
</evidence>
<keyword evidence="10" id="KW-1185">Reference proteome</keyword>
<reference evidence="9" key="1">
    <citation type="submission" date="2018-11" db="EMBL/GenBank/DDBJ databases">
        <authorList>
            <consortium name="Pathogen Informatics"/>
        </authorList>
    </citation>
    <scope>NUCLEOTIDE SEQUENCE</scope>
</reference>
<comment type="caution">
    <text evidence="9">The sequence shown here is derived from an EMBL/GenBank/DDBJ whole genome shotgun (WGS) entry which is preliminary data.</text>
</comment>
<dbReference type="GO" id="GO:0006882">
    <property type="term" value="P:intracellular zinc ion homeostasis"/>
    <property type="evidence" value="ECO:0007669"/>
    <property type="project" value="TreeGrafter"/>
</dbReference>
<comment type="subcellular location">
    <subcellularLocation>
        <location evidence="1">Membrane</location>
        <topology evidence="1">Multi-pass membrane protein</topology>
    </subcellularLocation>
</comment>
<evidence type="ECO:0000256" key="1">
    <source>
        <dbReference type="ARBA" id="ARBA00004141"/>
    </source>
</evidence>
<evidence type="ECO:0000256" key="2">
    <source>
        <dbReference type="ARBA" id="ARBA00022448"/>
    </source>
</evidence>
<evidence type="ECO:0000256" key="4">
    <source>
        <dbReference type="ARBA" id="ARBA00022989"/>
    </source>
</evidence>
<comment type="similarity">
    <text evidence="6">Belongs to the ZIP transporter (TC 2.A.5) family. KE4/Catsup subfamily.</text>
</comment>
<organism evidence="9 10">
    <name type="scientific">Protopolystoma xenopodis</name>
    <dbReference type="NCBI Taxonomy" id="117903"/>
    <lineage>
        <taxon>Eukaryota</taxon>
        <taxon>Metazoa</taxon>
        <taxon>Spiralia</taxon>
        <taxon>Lophotrochozoa</taxon>
        <taxon>Platyhelminthes</taxon>
        <taxon>Monogenea</taxon>
        <taxon>Polyopisthocotylea</taxon>
        <taxon>Polystomatidea</taxon>
        <taxon>Polystomatidae</taxon>
        <taxon>Protopolystoma</taxon>
    </lineage>
</organism>
<dbReference type="PANTHER" id="PTHR16950:SF25">
    <property type="entry name" value="ZINC TRANSPORTER SLC39A7"/>
    <property type="match status" value="1"/>
</dbReference>
<evidence type="ECO:0000313" key="10">
    <source>
        <dbReference type="Proteomes" id="UP000784294"/>
    </source>
</evidence>
<feature type="compositionally biased region" description="Basic residues" evidence="7">
    <location>
        <begin position="95"/>
        <end position="108"/>
    </location>
</feature>
<keyword evidence="5 8" id="KW-0472">Membrane</keyword>
<keyword evidence="4 8" id="KW-1133">Transmembrane helix</keyword>
<dbReference type="AlphaFoldDB" id="A0A448XE04"/>
<feature type="transmembrane region" description="Helical" evidence="8">
    <location>
        <begin position="15"/>
        <end position="33"/>
    </location>
</feature>
<evidence type="ECO:0000256" key="8">
    <source>
        <dbReference type="SAM" id="Phobius"/>
    </source>
</evidence>
<evidence type="ECO:0000313" key="9">
    <source>
        <dbReference type="EMBL" id="VEL34526.1"/>
    </source>
</evidence>
<sequence>MVLYMIPDLRTHPRLLKILLGVAAGGLLSDAFLHLIPKSITQDSNSNSDRHSGLWVISGIITFLSFDMIVRILTKKYSGHGHSHSAINSGNSKHEHSKSKSHSSRSQQKKNLKMAGYLNLVADTAHNFTDGLAIGGSFLLGRSVGFVTTLTVLVHELPHEVGDYAILIQSGCSKKKVS</sequence>
<evidence type="ECO:0000256" key="6">
    <source>
        <dbReference type="ARBA" id="ARBA00038485"/>
    </source>
</evidence>
<name>A0A448XE04_9PLAT</name>
<evidence type="ECO:0000256" key="3">
    <source>
        <dbReference type="ARBA" id="ARBA00022692"/>
    </source>
</evidence>
<dbReference type="GO" id="GO:0016020">
    <property type="term" value="C:membrane"/>
    <property type="evidence" value="ECO:0007669"/>
    <property type="project" value="UniProtKB-SubCell"/>
</dbReference>
<accession>A0A448XE04</accession>
<dbReference type="Pfam" id="PF02535">
    <property type="entry name" value="Zip"/>
    <property type="match status" value="1"/>
</dbReference>
<dbReference type="OrthoDB" id="200954at2759"/>
<dbReference type="GO" id="GO:0005385">
    <property type="term" value="F:zinc ion transmembrane transporter activity"/>
    <property type="evidence" value="ECO:0007669"/>
    <property type="project" value="TreeGrafter"/>
</dbReference>